<evidence type="ECO:0000313" key="2">
    <source>
        <dbReference type="EMBL" id="NEN22923.1"/>
    </source>
</evidence>
<protein>
    <recommendedName>
        <fullName evidence="1">PD-(D/E)XK endonuclease-like domain-containing protein</fullName>
    </recommendedName>
</protein>
<dbReference type="Proteomes" id="UP000486602">
    <property type="component" value="Unassembled WGS sequence"/>
</dbReference>
<accession>A0A7K3WMP3</accession>
<sequence length="902" mass="103666">MADKILSSNNELSTYTVISPTRRASNRLKKELTAQLSTTTWLPEFLTINQWLERLSGLAPADNLELKFTCYNAYIEVMQANAQGISEFFSWCDILIRDFNDIEGQLIDPKPFFKELTDYTEIEHFSFLTSPLTEKQERYRSFWNAIPKIHEKFNEALLKEGLAYTGLMLREAFKNISSPDFKSNQRLFVAGFNAFSHAETRLLKHFQDRGEAEVFYDTDGYYLDQPENHAGVFIRRNLKNKLGEAVSTKQPLSERAFDIELCEAAHRVDQAQVVAGLLAEANPEELRDTVLVLADESLLIPVLDKLPNSLKKPNITMGIGLTDSTFASWIESLYDVTIHKITNESESKLSMEKIQVFLNHPFSQFLNTGIDFEKLEKTGFVKSELLEVNPLFKAEKWVETVLGFWMCSRDKRNESLSQLLNILATIVENPKSPTIAILQSQKGISLLIRGIKQLQNFKEQEHLSDNIHLQLLMRILSGGSIDLLGEPQDTLQIMGLLETRALAFKRVIICGVNEDTLPAKPSLDSFIPFEIRNHHHLPGKKEKEAVYAYNFYRLIQHAEHVKLVYHTDKGDFSGGEKSRYIHQIEYDLKRVNSNLKIVHRHLDRIKTADYTSELVIEKTPEVIAKIREHLQTKLSISSINRYLDDPLDWYYNYILRLREPDTGEINFATFGNIVHEVLENLYIPFKGKVLKTDDLKQMKTMSEALLEQITRKIVMGKNIDTGINKIHLETAKTLILNYLNSELKNIEKGQIITCLATEELLNRTLKIRTESENIDVNFTGSADKIQRRDGVLEILDYKSGNVDPKDLKIKDFTVESMTKVPKAVQLMTYNWMASEVYPDQKINSRIISMPAPYKGDLEILFDKSETEVLGNFEEFLRTVILDMLDPDKLIEKNIAFEYATYE</sequence>
<dbReference type="SUPFAM" id="SSF52980">
    <property type="entry name" value="Restriction endonuclease-like"/>
    <property type="match status" value="1"/>
</dbReference>
<dbReference type="AlphaFoldDB" id="A0A7K3WMP3"/>
<reference evidence="2 3" key="1">
    <citation type="submission" date="2020-02" db="EMBL/GenBank/DDBJ databases">
        <title>Out from the shadows clarifying the taxonomy of the family Cryomorphaceae and related taxa by utilizing the GTDB taxonomic framework.</title>
        <authorList>
            <person name="Bowman J.P."/>
        </authorList>
    </citation>
    <scope>NUCLEOTIDE SEQUENCE [LARGE SCALE GENOMIC DNA]</scope>
    <source>
        <strain evidence="2 3">QSSC 1-22</strain>
    </source>
</reference>
<dbReference type="InterPro" id="IPR027417">
    <property type="entry name" value="P-loop_NTPase"/>
</dbReference>
<dbReference type="Pfam" id="PF12705">
    <property type="entry name" value="PDDEXK_1"/>
    <property type="match status" value="1"/>
</dbReference>
<feature type="domain" description="PD-(D/E)XK endonuclease-like" evidence="1">
    <location>
        <begin position="634"/>
        <end position="885"/>
    </location>
</feature>
<dbReference type="EMBL" id="JAAGVY010000006">
    <property type="protein sequence ID" value="NEN22923.1"/>
    <property type="molecule type" value="Genomic_DNA"/>
</dbReference>
<evidence type="ECO:0000259" key="1">
    <source>
        <dbReference type="Pfam" id="PF12705"/>
    </source>
</evidence>
<dbReference type="InterPro" id="IPR038726">
    <property type="entry name" value="PDDEXK_AddAB-type"/>
</dbReference>
<organism evidence="2 3">
    <name type="scientific">Cryomorpha ignava</name>
    <dbReference type="NCBI Taxonomy" id="101383"/>
    <lineage>
        <taxon>Bacteria</taxon>
        <taxon>Pseudomonadati</taxon>
        <taxon>Bacteroidota</taxon>
        <taxon>Flavobacteriia</taxon>
        <taxon>Flavobacteriales</taxon>
        <taxon>Cryomorphaceae</taxon>
        <taxon>Cryomorpha</taxon>
    </lineage>
</organism>
<dbReference type="InterPro" id="IPR011335">
    <property type="entry name" value="Restrct_endonuc-II-like"/>
</dbReference>
<name>A0A7K3WMP3_9FLAO</name>
<gene>
    <name evidence="2" type="ORF">G3O08_05350</name>
</gene>
<dbReference type="SUPFAM" id="SSF52540">
    <property type="entry name" value="P-loop containing nucleoside triphosphate hydrolases"/>
    <property type="match status" value="1"/>
</dbReference>
<dbReference type="Gene3D" id="3.90.320.10">
    <property type="match status" value="1"/>
</dbReference>
<evidence type="ECO:0000313" key="3">
    <source>
        <dbReference type="Proteomes" id="UP000486602"/>
    </source>
</evidence>
<dbReference type="InterPro" id="IPR011604">
    <property type="entry name" value="PDDEXK-like_dom_sf"/>
</dbReference>
<proteinExistence type="predicted"/>
<comment type="caution">
    <text evidence="2">The sequence shown here is derived from an EMBL/GenBank/DDBJ whole genome shotgun (WGS) entry which is preliminary data.</text>
</comment>
<keyword evidence="3" id="KW-1185">Reference proteome</keyword>